<sequence>MGSSAGSDESVNSTTSQWRQQSQKPPVKSNPNTEQGLSVVQHEHQRNFHEIQEADIEFYNSSIEFLNTHHSRVKTADHWANRNKRKLSIPLGLECESSLVSNVLEVTHETLNPDIEPEAVGLNDTAFDAFSAGSSWKDLDQSYSSESDMDAECRSLLSSVDIMLVSSVSSPTRYYDCSRSRMLVKTYLSSSDREFDEMVEFGFPYSSVVEDKDDKDCRFLTLRLTLTPWHARADEAKLYGQEDAEKHVPLKEMVNKFLSRTSAMLSYPPQRVPSQVQGTKPLICKSRRSPEPDHSSAHPNTKGEMSEVGRVASYSQTVQPFLEDIDAFSGISNRTEVAFEIPSIQDGHSMSDFSPKVPTKTRGGFRKDKGFRIMDLTASPPAATSIIRSVRSAENLSKNPALYT</sequence>
<feature type="region of interest" description="Disordered" evidence="1">
    <location>
        <begin position="1"/>
        <end position="34"/>
    </location>
</feature>
<dbReference type="Proteomes" id="UP000749646">
    <property type="component" value="Unassembled WGS sequence"/>
</dbReference>
<protein>
    <submittedName>
        <fullName evidence="2">Uncharacterized protein</fullName>
    </submittedName>
</protein>
<reference evidence="2" key="1">
    <citation type="journal article" date="2020" name="Fungal Divers.">
        <title>Resolving the Mortierellaceae phylogeny through synthesis of multi-gene phylogenetics and phylogenomics.</title>
        <authorList>
            <person name="Vandepol N."/>
            <person name="Liber J."/>
            <person name="Desiro A."/>
            <person name="Na H."/>
            <person name="Kennedy M."/>
            <person name="Barry K."/>
            <person name="Grigoriev I.V."/>
            <person name="Miller A.N."/>
            <person name="O'Donnell K."/>
            <person name="Stajich J.E."/>
            <person name="Bonito G."/>
        </authorList>
    </citation>
    <scope>NUCLEOTIDE SEQUENCE</scope>
    <source>
        <strain evidence="2">MES-2147</strain>
    </source>
</reference>
<evidence type="ECO:0000256" key="1">
    <source>
        <dbReference type="SAM" id="MobiDB-lite"/>
    </source>
</evidence>
<feature type="region of interest" description="Disordered" evidence="1">
    <location>
        <begin position="284"/>
        <end position="305"/>
    </location>
</feature>
<keyword evidence="3" id="KW-1185">Reference proteome</keyword>
<dbReference type="OrthoDB" id="5380370at2759"/>
<comment type="caution">
    <text evidence="2">The sequence shown here is derived from an EMBL/GenBank/DDBJ whole genome shotgun (WGS) entry which is preliminary data.</text>
</comment>
<organism evidence="2 3">
    <name type="scientific">Modicella reniformis</name>
    <dbReference type="NCBI Taxonomy" id="1440133"/>
    <lineage>
        <taxon>Eukaryota</taxon>
        <taxon>Fungi</taxon>
        <taxon>Fungi incertae sedis</taxon>
        <taxon>Mucoromycota</taxon>
        <taxon>Mortierellomycotina</taxon>
        <taxon>Mortierellomycetes</taxon>
        <taxon>Mortierellales</taxon>
        <taxon>Mortierellaceae</taxon>
        <taxon>Modicella</taxon>
    </lineage>
</organism>
<accession>A0A9P6IQM0</accession>
<dbReference type="EMBL" id="JAAAHW010009517">
    <property type="protein sequence ID" value="KAF9939627.1"/>
    <property type="molecule type" value="Genomic_DNA"/>
</dbReference>
<evidence type="ECO:0000313" key="3">
    <source>
        <dbReference type="Proteomes" id="UP000749646"/>
    </source>
</evidence>
<gene>
    <name evidence="2" type="ORF">BGZ65_009986</name>
</gene>
<evidence type="ECO:0000313" key="2">
    <source>
        <dbReference type="EMBL" id="KAF9939627.1"/>
    </source>
</evidence>
<proteinExistence type="predicted"/>
<name>A0A9P6IQM0_9FUNG</name>
<dbReference type="AlphaFoldDB" id="A0A9P6IQM0"/>